<dbReference type="RefSeq" id="WP_277532907.1">
    <property type="nucleotide sequence ID" value="NZ_JAPDIA010000003.1"/>
</dbReference>
<comment type="caution">
    <text evidence="2">The sequence shown here is derived from an EMBL/GenBank/DDBJ whole genome shotgun (WGS) entry which is preliminary data.</text>
</comment>
<sequence length="408" mass="44515">MEPLYFGSLLWLAGGGEPPRYPPLSGLSSQCDVLVVGGGLTGTMAVDALTAAGMSVVLIDEGRIGEGSSAASTGLLQYSNDIMLTDLLSRLGDERASHFYRACKYAVERLCQLAETLPGDVAFKRRSSLYFASADTDVPKLKSEYEALRARGFSVDWLEEADIRAIFPFAKPAALVTSGDGELNPYRLSVRLAERAAKKGARIYENTSLKSVEGSKGDFACQTSHGIVRAASVVYAVGYRPEIAGIGNLAIRYARTSAIATRVLPSLADWHQRWLLWETARPYLYARTTQDGRIVMGGLDENIRRPVTDLYDLNKYANRLLEEARKLFPGLSLETEYAWNATFCESADDLPWIGEDPERPGRYVALGYGGNGAVYSMLASDILTDLLQGKTSALADIVGLRNRRTGPQ</sequence>
<evidence type="ECO:0000259" key="1">
    <source>
        <dbReference type="Pfam" id="PF01266"/>
    </source>
</evidence>
<dbReference type="AlphaFoldDB" id="A0A9X4KU55"/>
<dbReference type="SUPFAM" id="SSF51905">
    <property type="entry name" value="FAD/NAD(P)-binding domain"/>
    <property type="match status" value="1"/>
</dbReference>
<organism evidence="2 3">
    <name type="scientific">Cohnella rhizosphaerae</name>
    <dbReference type="NCBI Taxonomy" id="1457232"/>
    <lineage>
        <taxon>Bacteria</taxon>
        <taxon>Bacillati</taxon>
        <taxon>Bacillota</taxon>
        <taxon>Bacilli</taxon>
        <taxon>Bacillales</taxon>
        <taxon>Paenibacillaceae</taxon>
        <taxon>Cohnella</taxon>
    </lineage>
</organism>
<dbReference type="Gene3D" id="3.50.50.60">
    <property type="entry name" value="FAD/NAD(P)-binding domain"/>
    <property type="match status" value="1"/>
</dbReference>
<dbReference type="Pfam" id="PF01266">
    <property type="entry name" value="DAO"/>
    <property type="match status" value="1"/>
</dbReference>
<dbReference type="Proteomes" id="UP001153404">
    <property type="component" value="Unassembled WGS sequence"/>
</dbReference>
<dbReference type="InterPro" id="IPR006076">
    <property type="entry name" value="FAD-dep_OxRdtase"/>
</dbReference>
<keyword evidence="3" id="KW-1185">Reference proteome</keyword>
<dbReference type="GO" id="GO:0005737">
    <property type="term" value="C:cytoplasm"/>
    <property type="evidence" value="ECO:0007669"/>
    <property type="project" value="TreeGrafter"/>
</dbReference>
<evidence type="ECO:0000313" key="3">
    <source>
        <dbReference type="Proteomes" id="UP001153404"/>
    </source>
</evidence>
<name>A0A9X4KU55_9BACL</name>
<evidence type="ECO:0000313" key="2">
    <source>
        <dbReference type="EMBL" id="MDG0810845.1"/>
    </source>
</evidence>
<accession>A0A9X4KU55</accession>
<feature type="domain" description="FAD dependent oxidoreductase" evidence="1">
    <location>
        <begin position="32"/>
        <end position="386"/>
    </location>
</feature>
<dbReference type="PANTHER" id="PTHR13847">
    <property type="entry name" value="SARCOSINE DEHYDROGENASE-RELATED"/>
    <property type="match status" value="1"/>
</dbReference>
<dbReference type="EMBL" id="JAPDIA010000003">
    <property type="protein sequence ID" value="MDG0810845.1"/>
    <property type="molecule type" value="Genomic_DNA"/>
</dbReference>
<dbReference type="Gene3D" id="3.30.9.10">
    <property type="entry name" value="D-Amino Acid Oxidase, subunit A, domain 2"/>
    <property type="match status" value="1"/>
</dbReference>
<dbReference type="PANTHER" id="PTHR13847:SF201">
    <property type="entry name" value="PUTATIBE OXIDOREDUCTASE"/>
    <property type="match status" value="1"/>
</dbReference>
<reference evidence="2" key="1">
    <citation type="submission" date="2022-10" db="EMBL/GenBank/DDBJ databases">
        <title>Comparative genomic analysis of Cohnella hashimotonis sp. nov., isolated from the International Space Station.</title>
        <authorList>
            <person name="Simpson A."/>
            <person name="Venkateswaran K."/>
        </authorList>
    </citation>
    <scope>NUCLEOTIDE SEQUENCE</scope>
    <source>
        <strain evidence="2">DSM 28161</strain>
    </source>
</reference>
<gene>
    <name evidence="2" type="ORF">OMP40_16835</name>
</gene>
<dbReference type="InterPro" id="IPR036188">
    <property type="entry name" value="FAD/NAD-bd_sf"/>
</dbReference>
<protein>
    <submittedName>
        <fullName evidence="2">FAD-binding oxidoreductase</fullName>
    </submittedName>
</protein>
<proteinExistence type="predicted"/>